<gene>
    <name evidence="3" type="ORF">EV694_0051</name>
</gene>
<reference evidence="3 4" key="1">
    <citation type="submission" date="2019-03" db="EMBL/GenBank/DDBJ databases">
        <title>Genomic Encyclopedia of Type Strains, Phase IV (KMG-IV): sequencing the most valuable type-strain genomes for metagenomic binning, comparative biology and taxonomic classification.</title>
        <authorList>
            <person name="Goeker M."/>
        </authorList>
    </citation>
    <scope>NUCLEOTIDE SEQUENCE [LARGE SCALE GENOMIC DNA]</scope>
    <source>
        <strain evidence="3 4">DSM 15534</strain>
    </source>
</reference>
<feature type="chain" id="PRO_5020364163" evidence="2">
    <location>
        <begin position="28"/>
        <end position="347"/>
    </location>
</feature>
<keyword evidence="4" id="KW-1185">Reference proteome</keyword>
<dbReference type="PANTHER" id="PTHR30006">
    <property type="entry name" value="THIAMINE-BINDING PERIPLASMIC PROTEIN-RELATED"/>
    <property type="match status" value="1"/>
</dbReference>
<dbReference type="InterPro" id="IPR026045">
    <property type="entry name" value="Ferric-bd"/>
</dbReference>
<dbReference type="RefSeq" id="WP_132687608.1">
    <property type="nucleotide sequence ID" value="NZ_SMFT01000001.1"/>
</dbReference>
<comment type="caution">
    <text evidence="3">The sequence shown here is derived from an EMBL/GenBank/DDBJ whole genome shotgun (WGS) entry which is preliminary data.</text>
</comment>
<evidence type="ECO:0000313" key="4">
    <source>
        <dbReference type="Proteomes" id="UP000294702"/>
    </source>
</evidence>
<dbReference type="OrthoDB" id="305758at2"/>
<evidence type="ECO:0000313" key="3">
    <source>
        <dbReference type="EMBL" id="TCK01440.1"/>
    </source>
</evidence>
<organism evidence="3 4">
    <name type="scientific">Volucribacter psittacicida</name>
    <dbReference type="NCBI Taxonomy" id="203482"/>
    <lineage>
        <taxon>Bacteria</taxon>
        <taxon>Pseudomonadati</taxon>
        <taxon>Pseudomonadota</taxon>
        <taxon>Gammaproteobacteria</taxon>
        <taxon>Pasteurellales</taxon>
        <taxon>Pasteurellaceae</taxon>
        <taxon>Volucribacter</taxon>
    </lineage>
</organism>
<dbReference type="CDD" id="cd13544">
    <property type="entry name" value="PBP2_Fbp_like_1"/>
    <property type="match status" value="1"/>
</dbReference>
<protein>
    <submittedName>
        <fullName evidence="3">Iron(III) transport system substrate-binding protein</fullName>
    </submittedName>
</protein>
<feature type="signal peptide" evidence="2">
    <location>
        <begin position="1"/>
        <end position="27"/>
    </location>
</feature>
<dbReference type="SUPFAM" id="SSF53850">
    <property type="entry name" value="Periplasmic binding protein-like II"/>
    <property type="match status" value="1"/>
</dbReference>
<dbReference type="GO" id="GO:0030976">
    <property type="term" value="F:thiamine pyrophosphate binding"/>
    <property type="evidence" value="ECO:0007669"/>
    <property type="project" value="TreeGrafter"/>
</dbReference>
<keyword evidence="1 2" id="KW-0732">Signal</keyword>
<dbReference type="GO" id="GO:0030288">
    <property type="term" value="C:outer membrane-bounded periplasmic space"/>
    <property type="evidence" value="ECO:0007669"/>
    <property type="project" value="TreeGrafter"/>
</dbReference>
<accession>A0A4R1G4U7</accession>
<name>A0A4R1G4U7_9PAST</name>
<evidence type="ECO:0000256" key="2">
    <source>
        <dbReference type="SAM" id="SignalP"/>
    </source>
</evidence>
<dbReference type="PIRSF" id="PIRSF002825">
    <property type="entry name" value="CfbpA"/>
    <property type="match status" value="1"/>
</dbReference>
<dbReference type="Gene3D" id="3.40.190.10">
    <property type="entry name" value="Periplasmic binding protein-like II"/>
    <property type="match status" value="2"/>
</dbReference>
<dbReference type="Pfam" id="PF13343">
    <property type="entry name" value="SBP_bac_6"/>
    <property type="match status" value="1"/>
</dbReference>
<dbReference type="GO" id="GO:0030975">
    <property type="term" value="F:thiamine binding"/>
    <property type="evidence" value="ECO:0007669"/>
    <property type="project" value="TreeGrafter"/>
</dbReference>
<dbReference type="Proteomes" id="UP000294702">
    <property type="component" value="Unassembled WGS sequence"/>
</dbReference>
<dbReference type="GO" id="GO:0015888">
    <property type="term" value="P:thiamine transport"/>
    <property type="evidence" value="ECO:0007669"/>
    <property type="project" value="TreeGrafter"/>
</dbReference>
<dbReference type="AlphaFoldDB" id="A0A4R1G4U7"/>
<dbReference type="EMBL" id="SMFT01000001">
    <property type="protein sequence ID" value="TCK01440.1"/>
    <property type="molecule type" value="Genomic_DNA"/>
</dbReference>
<dbReference type="PANTHER" id="PTHR30006:SF2">
    <property type="entry name" value="ABC TRANSPORTER SUBSTRATE-BINDING PROTEIN"/>
    <property type="match status" value="1"/>
</dbReference>
<evidence type="ECO:0000256" key="1">
    <source>
        <dbReference type="ARBA" id="ARBA00022729"/>
    </source>
</evidence>
<sequence>MKNTIKPLATALTLASSLLFINNHAIAKGKLTVYCTLQQEACEKVLKTFSDKYDVETKFIRNGTGAILSRIKAEQNNPQADVWLGGTIEPHLQAADLGLLEAYRSPLQTQIMPQFNNLMAQYGDYTSVIYMLILAIGINTEKMAKLGFEQNQYPKCWRDLLDPRLKGEILLADPQVSGTSYNFIATLMQLWGEDRAFDYLKQLNTSIPYYGKSSMVTNSLSRGETAIAIGYLHDYQIEKDKGAPIVSVLPCEGDGYALGGLSIIKGARNLDNAKLLVDWVLSVEAQELPWREAGAYQIPANMNAQVPPNSIDPSQLKLIDFDFHKFGSSEEGKRIVRKWLKEVKQAD</sequence>
<proteinExistence type="predicted"/>